<comment type="caution">
    <text evidence="1">The sequence shown here is derived from an EMBL/GenBank/DDBJ whole genome shotgun (WGS) entry which is preliminary data.</text>
</comment>
<evidence type="ECO:0000313" key="1">
    <source>
        <dbReference type="EMBL" id="CAG8626481.1"/>
    </source>
</evidence>
<gene>
    <name evidence="1" type="ORF">RFULGI_LOCUS7555</name>
</gene>
<name>A0A9N9D7W6_9GLOM</name>
<keyword evidence="2" id="KW-1185">Reference proteome</keyword>
<reference evidence="1" key="1">
    <citation type="submission" date="2021-06" db="EMBL/GenBank/DDBJ databases">
        <authorList>
            <person name="Kallberg Y."/>
            <person name="Tangrot J."/>
            <person name="Rosling A."/>
        </authorList>
    </citation>
    <scope>NUCLEOTIDE SEQUENCE</scope>
    <source>
        <strain evidence="1">IN212</strain>
    </source>
</reference>
<proteinExistence type="predicted"/>
<organism evidence="1 2">
    <name type="scientific">Racocetra fulgida</name>
    <dbReference type="NCBI Taxonomy" id="60492"/>
    <lineage>
        <taxon>Eukaryota</taxon>
        <taxon>Fungi</taxon>
        <taxon>Fungi incertae sedis</taxon>
        <taxon>Mucoromycota</taxon>
        <taxon>Glomeromycotina</taxon>
        <taxon>Glomeromycetes</taxon>
        <taxon>Diversisporales</taxon>
        <taxon>Gigasporaceae</taxon>
        <taxon>Racocetra</taxon>
    </lineage>
</organism>
<dbReference type="EMBL" id="CAJVPZ010011082">
    <property type="protein sequence ID" value="CAG8626481.1"/>
    <property type="molecule type" value="Genomic_DNA"/>
</dbReference>
<dbReference type="Proteomes" id="UP000789396">
    <property type="component" value="Unassembled WGS sequence"/>
</dbReference>
<accession>A0A9N9D7W6</accession>
<dbReference type="AlphaFoldDB" id="A0A9N9D7W6"/>
<feature type="non-terminal residue" evidence="1">
    <location>
        <position position="1"/>
    </location>
</feature>
<protein>
    <submittedName>
        <fullName evidence="1">10004_t:CDS:1</fullName>
    </submittedName>
</protein>
<evidence type="ECO:0000313" key="2">
    <source>
        <dbReference type="Proteomes" id="UP000789396"/>
    </source>
</evidence>
<sequence length="92" mass="11298">REKFHQEQERKIKLAKFHEERGKEGCSCYDCKEKKEIRREVKQRYDAYWQEKEKPGEREEVENEYGECYENKMVSVESGLCRKCERELEKKA</sequence>